<dbReference type="Proteomes" id="UP000290288">
    <property type="component" value="Unassembled WGS sequence"/>
</dbReference>
<feature type="compositionally biased region" description="Low complexity" evidence="1">
    <location>
        <begin position="107"/>
        <end position="117"/>
    </location>
</feature>
<sequence>MPRARAAKRARRDVDTAVDSTSTATARAKAPSSTAAASGAGSNEECKFLELPSEILLEILSYFEPAVSLDAGEKALNVLYPNAGEDTTTPTAAENGVNNDDDRNNDNDNASSNGNSESDSDDNGNGNGNASNVNDTPVITYTYYYNEQRFLPGSAFSRTDALRALSQTCVAWRNFFWPMIWENVDLGSALRDGRGAWYRKLADGLIRKGRGIIGDAEVAKWVRRIRVVLTRCDISTVLPTLTSCLAACTNLQTLNIYFAHSEITTPLKEAFTGLNFPSVQTIVLPTQAHQVLRCCPNVKRVVCNDGDASQLISAVKAKCKDVEVFEGIRPSWKKDAMVKRLASAAPKLKEVRFEGRVEDVRL</sequence>
<evidence type="ECO:0000256" key="1">
    <source>
        <dbReference type="SAM" id="MobiDB-lite"/>
    </source>
</evidence>
<feature type="region of interest" description="Disordered" evidence="1">
    <location>
        <begin position="82"/>
        <end position="133"/>
    </location>
</feature>
<feature type="compositionally biased region" description="Low complexity" evidence="1">
    <location>
        <begin position="17"/>
        <end position="42"/>
    </location>
</feature>
<evidence type="ECO:0000313" key="3">
    <source>
        <dbReference type="Proteomes" id="UP000290288"/>
    </source>
</evidence>
<dbReference type="AlphaFoldDB" id="A0A4Q2DHX3"/>
<evidence type="ECO:0000313" key="2">
    <source>
        <dbReference type="EMBL" id="RXW19550.1"/>
    </source>
</evidence>
<dbReference type="EMBL" id="SDEE01000196">
    <property type="protein sequence ID" value="RXW19550.1"/>
    <property type="molecule type" value="Genomic_DNA"/>
</dbReference>
<dbReference type="OrthoDB" id="3251070at2759"/>
<proteinExistence type="predicted"/>
<feature type="compositionally biased region" description="Basic residues" evidence="1">
    <location>
        <begin position="1"/>
        <end position="11"/>
    </location>
</feature>
<gene>
    <name evidence="2" type="ORF">EST38_g6304</name>
</gene>
<accession>A0A4Q2DHX3</accession>
<reference evidence="2 3" key="1">
    <citation type="submission" date="2019-01" db="EMBL/GenBank/DDBJ databases">
        <title>Draft genome sequence of Psathyrella aberdarensis IHI B618.</title>
        <authorList>
            <person name="Buettner E."/>
            <person name="Kellner H."/>
        </authorList>
    </citation>
    <scope>NUCLEOTIDE SEQUENCE [LARGE SCALE GENOMIC DNA]</scope>
    <source>
        <strain evidence="2 3">IHI B618</strain>
    </source>
</reference>
<comment type="caution">
    <text evidence="2">The sequence shown here is derived from an EMBL/GenBank/DDBJ whole genome shotgun (WGS) entry which is preliminary data.</text>
</comment>
<organism evidence="2 3">
    <name type="scientific">Candolleomyces aberdarensis</name>
    <dbReference type="NCBI Taxonomy" id="2316362"/>
    <lineage>
        <taxon>Eukaryota</taxon>
        <taxon>Fungi</taxon>
        <taxon>Dikarya</taxon>
        <taxon>Basidiomycota</taxon>
        <taxon>Agaricomycotina</taxon>
        <taxon>Agaricomycetes</taxon>
        <taxon>Agaricomycetidae</taxon>
        <taxon>Agaricales</taxon>
        <taxon>Agaricineae</taxon>
        <taxon>Psathyrellaceae</taxon>
        <taxon>Candolleomyces</taxon>
    </lineage>
</organism>
<protein>
    <recommendedName>
        <fullName evidence="4">F-box domain-containing protein</fullName>
    </recommendedName>
</protein>
<feature type="region of interest" description="Disordered" evidence="1">
    <location>
        <begin position="1"/>
        <end position="43"/>
    </location>
</feature>
<evidence type="ECO:0008006" key="4">
    <source>
        <dbReference type="Google" id="ProtNLM"/>
    </source>
</evidence>
<keyword evidence="3" id="KW-1185">Reference proteome</keyword>
<name>A0A4Q2DHX3_9AGAR</name>